<dbReference type="RefSeq" id="WP_237875722.1">
    <property type="nucleotide sequence ID" value="NZ_JAKLTR010000018.1"/>
</dbReference>
<protein>
    <submittedName>
        <fullName evidence="1">Uncharacterized protein</fullName>
    </submittedName>
</protein>
<evidence type="ECO:0000313" key="1">
    <source>
        <dbReference type="EMBL" id="MCG2617185.1"/>
    </source>
</evidence>
<keyword evidence="2" id="KW-1185">Reference proteome</keyword>
<organism evidence="1 2">
    <name type="scientific">Terrimonas ginsenosidimutans</name>
    <dbReference type="NCBI Taxonomy" id="2908004"/>
    <lineage>
        <taxon>Bacteria</taxon>
        <taxon>Pseudomonadati</taxon>
        <taxon>Bacteroidota</taxon>
        <taxon>Chitinophagia</taxon>
        <taxon>Chitinophagales</taxon>
        <taxon>Chitinophagaceae</taxon>
        <taxon>Terrimonas</taxon>
    </lineage>
</organism>
<dbReference type="Proteomes" id="UP001165367">
    <property type="component" value="Unassembled WGS sequence"/>
</dbReference>
<proteinExistence type="predicted"/>
<dbReference type="EMBL" id="JAKLTR010000018">
    <property type="protein sequence ID" value="MCG2617185.1"/>
    <property type="molecule type" value="Genomic_DNA"/>
</dbReference>
<evidence type="ECO:0000313" key="2">
    <source>
        <dbReference type="Proteomes" id="UP001165367"/>
    </source>
</evidence>
<accession>A0ABS9KXZ2</accession>
<reference evidence="1" key="1">
    <citation type="submission" date="2022-01" db="EMBL/GenBank/DDBJ databases">
        <authorList>
            <person name="Jo J.-H."/>
            <person name="Im W.-T."/>
        </authorList>
    </citation>
    <scope>NUCLEOTIDE SEQUENCE</scope>
    <source>
        <strain evidence="1">NA20</strain>
    </source>
</reference>
<sequence>MSHEIHQLEKGFSLSGLTSSVTSFVHTQLDRFEKSVERRVLNPINNYLKTPDEIDADLTQQVNFQQVVVSVEVDGSYGKLKAYKDGYNNIHDLGLINQEFMEENY</sequence>
<name>A0ABS9KXZ2_9BACT</name>
<gene>
    <name evidence="1" type="ORF">LZZ85_23015</name>
</gene>
<comment type="caution">
    <text evidence="1">The sequence shown here is derived from an EMBL/GenBank/DDBJ whole genome shotgun (WGS) entry which is preliminary data.</text>
</comment>